<dbReference type="OrthoDB" id="5292689at2"/>
<gene>
    <name evidence="1" type="ORF">XBKQ1_2620012</name>
</gene>
<evidence type="ECO:0000313" key="2">
    <source>
        <dbReference type="Proteomes" id="UP000028500"/>
    </source>
</evidence>
<dbReference type="AlphaFoldDB" id="A0A077P7C8"/>
<proteinExistence type="predicted"/>
<organism evidence="1 2">
    <name type="scientific">Xenorhabdus bovienii str. kraussei Quebec</name>
    <dbReference type="NCBI Taxonomy" id="1398203"/>
    <lineage>
        <taxon>Bacteria</taxon>
        <taxon>Pseudomonadati</taxon>
        <taxon>Pseudomonadota</taxon>
        <taxon>Gammaproteobacteria</taxon>
        <taxon>Enterobacterales</taxon>
        <taxon>Morganellaceae</taxon>
        <taxon>Xenorhabdus</taxon>
    </lineage>
</organism>
<keyword evidence="2" id="KW-1185">Reference proteome</keyword>
<dbReference type="Proteomes" id="UP000028500">
    <property type="component" value="Unassembled WGS sequence"/>
</dbReference>
<name>A0A077P7C8_XENBV</name>
<dbReference type="HOGENOM" id="CLU_2995692_0_0_6"/>
<sequence>MPDKCGLVTGCAYPTVEDPLLSPLSWEHINLTGDYVWRSRARIGAGKFRPLRQLKLA</sequence>
<accession>A0A077P7C8</accession>
<evidence type="ECO:0000313" key="1">
    <source>
        <dbReference type="EMBL" id="CDH20390.1"/>
    </source>
</evidence>
<dbReference type="EMBL" id="CBSY010000182">
    <property type="protein sequence ID" value="CDH20390.1"/>
    <property type="molecule type" value="Genomic_DNA"/>
</dbReference>
<reference evidence="1" key="1">
    <citation type="submission" date="2013-07" db="EMBL/GenBank/DDBJ databases">
        <title>Sub-species coevolution in mutualistic symbiosis.</title>
        <authorList>
            <person name="Murfin K."/>
            <person name="Klassen J."/>
            <person name="Lee M."/>
            <person name="Forst S."/>
            <person name="Stock P."/>
            <person name="Goodrich-Blair H."/>
        </authorList>
    </citation>
    <scope>NUCLEOTIDE SEQUENCE [LARGE SCALE GENOMIC DNA]</scope>
    <source>
        <strain evidence="1">Kraussei Quebec</strain>
    </source>
</reference>
<comment type="caution">
    <text evidence="1">The sequence shown here is derived from an EMBL/GenBank/DDBJ whole genome shotgun (WGS) entry which is preliminary data.</text>
</comment>
<protein>
    <submittedName>
        <fullName evidence="1">Uncharacterized protein</fullName>
    </submittedName>
</protein>